<evidence type="ECO:0000256" key="2">
    <source>
        <dbReference type="ARBA" id="ARBA00022723"/>
    </source>
</evidence>
<dbReference type="EMBL" id="CP002305">
    <property type="protein sequence ID" value="ADQ18420.1"/>
    <property type="molecule type" value="Genomic_DNA"/>
</dbReference>
<sequence length="265" mass="29646">MEYKINTIEDLLLVILVILMIGVALMLIFVILQTNSTTKRLIAYKTGQTYEEFDFGKWWKKITGTTVSVKDEKEILLDHDYDGIKELDNHLPPWWLNLFYITIIFSVAYLLIFHVWKKAPLSGEEYEISMEKARKEVEAYQAQQGNAIDENSVSLTLEDTKALANGKSIFDANCAACHGANGEGTVGPNLTDEYWLHGGGINNVFKTIKYGVPEKGMISWQSTIKPKDMQDVANYILSLQGSKPANGKAPEGELFVVAADSTAQQ</sequence>
<keyword evidence="5" id="KW-0175">Coiled coil</keyword>
<feature type="coiled-coil region" evidence="5">
    <location>
        <begin position="123"/>
        <end position="150"/>
    </location>
</feature>
<protein>
    <submittedName>
        <fullName evidence="8">Cytochrome c class I</fullName>
    </submittedName>
</protein>
<feature type="transmembrane region" description="Helical" evidence="6">
    <location>
        <begin position="94"/>
        <end position="116"/>
    </location>
</feature>
<dbReference type="Proteomes" id="UP000007435">
    <property type="component" value="Chromosome"/>
</dbReference>
<name>E4RQX7_LEAB4</name>
<dbReference type="RefSeq" id="WP_013409452.1">
    <property type="nucleotide sequence ID" value="NC_014655.1"/>
</dbReference>
<evidence type="ECO:0000256" key="3">
    <source>
        <dbReference type="ARBA" id="ARBA00023004"/>
    </source>
</evidence>
<dbReference type="Gene3D" id="1.10.760.10">
    <property type="entry name" value="Cytochrome c-like domain"/>
    <property type="match status" value="1"/>
</dbReference>
<keyword evidence="1 4" id="KW-0349">Heme</keyword>
<keyword evidence="6" id="KW-0472">Membrane</keyword>
<evidence type="ECO:0000313" key="8">
    <source>
        <dbReference type="EMBL" id="ADQ18420.1"/>
    </source>
</evidence>
<evidence type="ECO:0000313" key="9">
    <source>
        <dbReference type="Proteomes" id="UP000007435"/>
    </source>
</evidence>
<reference key="1">
    <citation type="submission" date="2010-11" db="EMBL/GenBank/DDBJ databases">
        <title>The complete genome of Leadbetterella byssophila DSM 17132.</title>
        <authorList>
            <consortium name="US DOE Joint Genome Institute (JGI-PGF)"/>
            <person name="Lucas S."/>
            <person name="Copeland A."/>
            <person name="Lapidus A."/>
            <person name="Glavina del Rio T."/>
            <person name="Dalin E."/>
            <person name="Tice H."/>
            <person name="Bruce D."/>
            <person name="Goodwin L."/>
            <person name="Pitluck S."/>
            <person name="Kyrpides N."/>
            <person name="Mavromatis K."/>
            <person name="Ivanova N."/>
            <person name="Teshima H."/>
            <person name="Brettin T."/>
            <person name="Detter J.C."/>
            <person name="Han C."/>
            <person name="Tapia R."/>
            <person name="Land M."/>
            <person name="Hauser L."/>
            <person name="Markowitz V."/>
            <person name="Cheng J.-F."/>
            <person name="Hugenholtz P."/>
            <person name="Woyke T."/>
            <person name="Wu D."/>
            <person name="Tindall B."/>
            <person name="Pomrenke H.G."/>
            <person name="Brambilla E."/>
            <person name="Klenk H.-P."/>
            <person name="Eisen J.A."/>
        </authorList>
    </citation>
    <scope>NUCLEOTIDE SEQUENCE [LARGE SCALE GENOMIC DNA]</scope>
    <source>
        <strain>DSM 17132</strain>
    </source>
</reference>
<evidence type="ECO:0000256" key="4">
    <source>
        <dbReference type="PROSITE-ProRule" id="PRU00433"/>
    </source>
</evidence>
<dbReference type="GO" id="GO:0020037">
    <property type="term" value="F:heme binding"/>
    <property type="evidence" value="ECO:0007669"/>
    <property type="project" value="InterPro"/>
</dbReference>
<evidence type="ECO:0000256" key="1">
    <source>
        <dbReference type="ARBA" id="ARBA00022617"/>
    </source>
</evidence>
<dbReference type="eggNOG" id="COG2010">
    <property type="taxonomic scope" value="Bacteria"/>
</dbReference>
<dbReference type="PROSITE" id="PS51007">
    <property type="entry name" value="CYTC"/>
    <property type="match status" value="1"/>
</dbReference>
<evidence type="ECO:0000256" key="5">
    <source>
        <dbReference type="SAM" id="Coils"/>
    </source>
</evidence>
<dbReference type="HOGENOM" id="CLU_061347_0_0_10"/>
<keyword evidence="2 4" id="KW-0479">Metal-binding</keyword>
<keyword evidence="6" id="KW-1133">Transmembrane helix</keyword>
<keyword evidence="3 4" id="KW-0408">Iron</keyword>
<dbReference type="PANTHER" id="PTHR33751">
    <property type="entry name" value="CBB3-TYPE CYTOCHROME C OXIDASE SUBUNIT FIXP"/>
    <property type="match status" value="1"/>
</dbReference>
<dbReference type="InterPro" id="IPR050597">
    <property type="entry name" value="Cytochrome_c_Oxidase_Subunit"/>
</dbReference>
<feature type="domain" description="Cytochrome c" evidence="7">
    <location>
        <begin position="161"/>
        <end position="240"/>
    </location>
</feature>
<dbReference type="PANTHER" id="PTHR33751:SF1">
    <property type="entry name" value="CBB3-TYPE CYTOCHROME C OXIDASE SUBUNIT FIXP"/>
    <property type="match status" value="1"/>
</dbReference>
<dbReference type="InterPro" id="IPR038414">
    <property type="entry name" value="CcoP_N_sf"/>
</dbReference>
<dbReference type="Gene3D" id="6.10.280.130">
    <property type="match status" value="1"/>
</dbReference>
<dbReference type="Pfam" id="PF13442">
    <property type="entry name" value="Cytochrome_CBB3"/>
    <property type="match status" value="1"/>
</dbReference>
<dbReference type="SUPFAM" id="SSF46626">
    <property type="entry name" value="Cytochrome c"/>
    <property type="match status" value="1"/>
</dbReference>
<keyword evidence="6" id="KW-0812">Transmembrane</keyword>
<dbReference type="InterPro" id="IPR009056">
    <property type="entry name" value="Cyt_c-like_dom"/>
</dbReference>
<dbReference type="GO" id="GO:0009055">
    <property type="term" value="F:electron transfer activity"/>
    <property type="evidence" value="ECO:0007669"/>
    <property type="project" value="InterPro"/>
</dbReference>
<reference evidence="8 9" key="2">
    <citation type="journal article" date="2011" name="Stand. Genomic Sci.">
        <title>Complete genome sequence of Leadbetterella byssophila type strain (4M15).</title>
        <authorList>
            <person name="Abt B."/>
            <person name="Teshima H."/>
            <person name="Lucas S."/>
            <person name="Lapidus A."/>
            <person name="Del Rio T.G."/>
            <person name="Nolan M."/>
            <person name="Tice H."/>
            <person name="Cheng J.F."/>
            <person name="Pitluck S."/>
            <person name="Liolios K."/>
            <person name="Pagani I."/>
            <person name="Ivanova N."/>
            <person name="Mavromatis K."/>
            <person name="Pati A."/>
            <person name="Tapia R."/>
            <person name="Han C."/>
            <person name="Goodwin L."/>
            <person name="Chen A."/>
            <person name="Palaniappan K."/>
            <person name="Land M."/>
            <person name="Hauser L."/>
            <person name="Chang Y.J."/>
            <person name="Jeffries C.D."/>
            <person name="Rohde M."/>
            <person name="Goker M."/>
            <person name="Tindall B.J."/>
            <person name="Detter J.C."/>
            <person name="Woyke T."/>
            <person name="Bristow J."/>
            <person name="Eisen J.A."/>
            <person name="Markowitz V."/>
            <person name="Hugenholtz P."/>
            <person name="Klenk H.P."/>
            <person name="Kyrpides N.C."/>
        </authorList>
    </citation>
    <scope>NUCLEOTIDE SEQUENCE [LARGE SCALE GENOMIC DNA]</scope>
    <source>
        <strain evidence="9">DSM 17132 / JCM 16389 / KACC 11308 / NBRC 106382 / 4M15</strain>
    </source>
</reference>
<keyword evidence="9" id="KW-1185">Reference proteome</keyword>
<dbReference type="AlphaFoldDB" id="E4RQX7"/>
<gene>
    <name evidence="8" type="ordered locus">Lbys_2758</name>
</gene>
<evidence type="ECO:0000259" key="7">
    <source>
        <dbReference type="PROSITE" id="PS51007"/>
    </source>
</evidence>
<evidence type="ECO:0000256" key="6">
    <source>
        <dbReference type="SAM" id="Phobius"/>
    </source>
</evidence>
<proteinExistence type="predicted"/>
<dbReference type="KEGG" id="lby:Lbys_2758"/>
<dbReference type="InterPro" id="IPR032858">
    <property type="entry name" value="CcoP_N"/>
</dbReference>
<dbReference type="STRING" id="649349.Lbys_2758"/>
<accession>E4RQX7</accession>
<dbReference type="InterPro" id="IPR036909">
    <property type="entry name" value="Cyt_c-like_dom_sf"/>
</dbReference>
<dbReference type="OrthoDB" id="9811281at2"/>
<dbReference type="GO" id="GO:0046872">
    <property type="term" value="F:metal ion binding"/>
    <property type="evidence" value="ECO:0007669"/>
    <property type="project" value="UniProtKB-KW"/>
</dbReference>
<feature type="transmembrane region" description="Helical" evidence="6">
    <location>
        <begin position="12"/>
        <end position="32"/>
    </location>
</feature>
<organism evidence="8 9">
    <name type="scientific">Leadbetterella byssophila (strain DSM 17132 / JCM 16389 / KACC 11308 / NBRC 106382 / 4M15)</name>
    <dbReference type="NCBI Taxonomy" id="649349"/>
    <lineage>
        <taxon>Bacteria</taxon>
        <taxon>Pseudomonadati</taxon>
        <taxon>Bacteroidota</taxon>
        <taxon>Cytophagia</taxon>
        <taxon>Cytophagales</taxon>
        <taxon>Leadbetterellaceae</taxon>
        <taxon>Leadbetterella</taxon>
    </lineage>
</organism>
<dbReference type="Pfam" id="PF14715">
    <property type="entry name" value="FixP_N"/>
    <property type="match status" value="1"/>
</dbReference>